<reference evidence="2 3" key="1">
    <citation type="submission" date="2020-01" db="EMBL/GenBank/DDBJ databases">
        <title>Insect and environment-associated Actinomycetes.</title>
        <authorList>
            <person name="Currrie C."/>
            <person name="Chevrette M."/>
            <person name="Carlson C."/>
            <person name="Stubbendieck R."/>
            <person name="Wendt-Pienkowski E."/>
        </authorList>
    </citation>
    <scope>NUCLEOTIDE SEQUENCE [LARGE SCALE GENOMIC DNA]</scope>
    <source>
        <strain evidence="2 3">SID8189</strain>
    </source>
</reference>
<dbReference type="AlphaFoldDB" id="A0A9X5CHN9"/>
<keyword evidence="1" id="KW-1133">Transmembrane helix</keyword>
<evidence type="ECO:0000256" key="1">
    <source>
        <dbReference type="SAM" id="Phobius"/>
    </source>
</evidence>
<feature type="transmembrane region" description="Helical" evidence="1">
    <location>
        <begin position="16"/>
        <end position="40"/>
    </location>
</feature>
<organism evidence="2 3">
    <name type="scientific">Actinospica acidiphila</name>
    <dbReference type="NCBI Taxonomy" id="304899"/>
    <lineage>
        <taxon>Bacteria</taxon>
        <taxon>Bacillati</taxon>
        <taxon>Actinomycetota</taxon>
        <taxon>Actinomycetes</taxon>
        <taxon>Catenulisporales</taxon>
        <taxon>Actinospicaceae</taxon>
        <taxon>Actinospica</taxon>
    </lineage>
</organism>
<evidence type="ECO:0000313" key="3">
    <source>
        <dbReference type="Proteomes" id="UP000471745"/>
    </source>
</evidence>
<comment type="caution">
    <text evidence="2">The sequence shown here is derived from an EMBL/GenBank/DDBJ whole genome shotgun (WGS) entry which is preliminary data.</text>
</comment>
<keyword evidence="3" id="KW-1185">Reference proteome</keyword>
<evidence type="ECO:0000313" key="2">
    <source>
        <dbReference type="EMBL" id="NEC48611.1"/>
    </source>
</evidence>
<gene>
    <name evidence="2" type="ORF">G3I18_08460</name>
</gene>
<feature type="non-terminal residue" evidence="2">
    <location>
        <position position="157"/>
    </location>
</feature>
<protein>
    <submittedName>
        <fullName evidence="2">ABC transporter permease</fullName>
    </submittedName>
</protein>
<name>A0A9X5CHN9_9ACTN</name>
<dbReference type="Proteomes" id="UP000471745">
    <property type="component" value="Unassembled WGS sequence"/>
</dbReference>
<sequence>AGRLAVAGVGGAPGRAASVSVVVALGVCLVGSTLTCLASLDAYERYRRTLEAPADFHLYAGQGGTLDRTLAADLAARPELADVTAFRTAEVADDGRSATVTDLDLTTVRSGTGLTARTGALGRLGPAQVVVDAEHAHRLGVEAGDQVTLTSAGRPVR</sequence>
<accession>A0A9X5CHN9</accession>
<feature type="non-terminal residue" evidence="2">
    <location>
        <position position="1"/>
    </location>
</feature>
<keyword evidence="1" id="KW-0472">Membrane</keyword>
<proteinExistence type="predicted"/>
<dbReference type="EMBL" id="JAAGNA010000291">
    <property type="protein sequence ID" value="NEC48611.1"/>
    <property type="molecule type" value="Genomic_DNA"/>
</dbReference>
<keyword evidence="1" id="KW-0812">Transmembrane</keyword>